<keyword evidence="2" id="KW-1185">Reference proteome</keyword>
<organism evidence="1 2">
    <name type="scientific">Ignicoccus pacificus DSM 13166</name>
    <dbReference type="NCBI Taxonomy" id="940294"/>
    <lineage>
        <taxon>Archaea</taxon>
        <taxon>Thermoproteota</taxon>
        <taxon>Thermoprotei</taxon>
        <taxon>Desulfurococcales</taxon>
        <taxon>Desulfurococcaceae</taxon>
        <taxon>Ignicoccus</taxon>
    </lineage>
</organism>
<gene>
    <name evidence="1" type="ORF">IPA_06090</name>
</gene>
<evidence type="ECO:0000313" key="2">
    <source>
        <dbReference type="Proteomes" id="UP001063698"/>
    </source>
</evidence>
<evidence type="ECO:0000313" key="1">
    <source>
        <dbReference type="EMBL" id="UXD22543.1"/>
    </source>
</evidence>
<dbReference type="KEGG" id="ipc:IPA_06090"/>
<name>A0A977KCD2_9CREN</name>
<dbReference type="AlphaFoldDB" id="A0A977KCD2"/>
<sequence length="149" mass="16729">MRLGEISSIPYSVFSPSPPSEVPSELALFHGCGNAGVTLSLLNEYLMEYHRYWFDALVQDAREIIDDVPLSGKAHEIFLESIENALMNAKASLEGAMEVLALTSTALYPQKVNDNEKDLTMISYDIHIRRKYKKVIKNKVLPCLRVATI</sequence>
<protein>
    <submittedName>
        <fullName evidence="1">Uncharacterized protein</fullName>
    </submittedName>
</protein>
<dbReference type="Proteomes" id="UP001063698">
    <property type="component" value="Chromosome"/>
</dbReference>
<dbReference type="EMBL" id="CP006868">
    <property type="protein sequence ID" value="UXD22543.1"/>
    <property type="molecule type" value="Genomic_DNA"/>
</dbReference>
<proteinExistence type="predicted"/>
<reference evidence="1" key="1">
    <citation type="submission" date="2013-11" db="EMBL/GenBank/DDBJ databases">
        <title>Comparative genomics of Ignicoccus.</title>
        <authorList>
            <person name="Podar M."/>
        </authorList>
    </citation>
    <scope>NUCLEOTIDE SEQUENCE</scope>
    <source>
        <strain evidence="1">DSM 13166</strain>
    </source>
</reference>
<accession>A0A977KCD2</accession>